<dbReference type="EMBL" id="RRYP01009118">
    <property type="protein sequence ID" value="TNV79290.1"/>
    <property type="molecule type" value="Genomic_DNA"/>
</dbReference>
<reference evidence="1" key="1">
    <citation type="submission" date="2019-06" db="EMBL/GenBank/DDBJ databases">
        <authorList>
            <person name="Zheng W."/>
        </authorList>
    </citation>
    <scope>NUCLEOTIDE SEQUENCE</scope>
    <source>
        <strain evidence="1">QDHG01</strain>
    </source>
</reference>
<evidence type="ECO:0000313" key="2">
    <source>
        <dbReference type="Proteomes" id="UP000785679"/>
    </source>
</evidence>
<comment type="caution">
    <text evidence="1">The sequence shown here is derived from an EMBL/GenBank/DDBJ whole genome shotgun (WGS) entry which is preliminary data.</text>
</comment>
<dbReference type="Proteomes" id="UP000785679">
    <property type="component" value="Unassembled WGS sequence"/>
</dbReference>
<gene>
    <name evidence="1" type="ORF">FGO68_gene11585</name>
</gene>
<evidence type="ECO:0000313" key="1">
    <source>
        <dbReference type="EMBL" id="TNV79290.1"/>
    </source>
</evidence>
<proteinExistence type="predicted"/>
<accession>A0A8J8NRN8</accession>
<sequence length="116" mass="13793">MNRAQFQQKNRNNLKTIIIFQANFCFTKNSFNYDLNLLMLKLEIPSNAIRFKAINLFRHSVPRITLNQLLRIIWVGRLAQSQLISLVPQKSIQKFGFKVSHQFGQRRMQRSLRKKC</sequence>
<protein>
    <submittedName>
        <fullName evidence="1">Uncharacterized protein</fullName>
    </submittedName>
</protein>
<dbReference type="AlphaFoldDB" id="A0A8J8NRN8"/>
<name>A0A8J8NRN8_HALGN</name>
<keyword evidence="2" id="KW-1185">Reference proteome</keyword>
<organism evidence="1 2">
    <name type="scientific">Halteria grandinella</name>
    <dbReference type="NCBI Taxonomy" id="5974"/>
    <lineage>
        <taxon>Eukaryota</taxon>
        <taxon>Sar</taxon>
        <taxon>Alveolata</taxon>
        <taxon>Ciliophora</taxon>
        <taxon>Intramacronucleata</taxon>
        <taxon>Spirotrichea</taxon>
        <taxon>Stichotrichia</taxon>
        <taxon>Sporadotrichida</taxon>
        <taxon>Halteriidae</taxon>
        <taxon>Halteria</taxon>
    </lineage>
</organism>